<dbReference type="Pfam" id="PF00903">
    <property type="entry name" value="Glyoxalase"/>
    <property type="match status" value="1"/>
</dbReference>
<protein>
    <submittedName>
        <fullName evidence="2">VOC family protein</fullName>
    </submittedName>
</protein>
<dbReference type="Proteomes" id="UP001363010">
    <property type="component" value="Unassembled WGS sequence"/>
</dbReference>
<name>A0ABU8W348_9BURK</name>
<gene>
    <name evidence="2" type="ORF">WKW80_20955</name>
</gene>
<dbReference type="PANTHER" id="PTHR21366:SF14">
    <property type="entry name" value="GLYOXALASE DOMAIN-CONTAINING PROTEIN 5"/>
    <property type="match status" value="1"/>
</dbReference>
<keyword evidence="3" id="KW-1185">Reference proteome</keyword>
<organism evidence="2 3">
    <name type="scientific">Variovorax humicola</name>
    <dbReference type="NCBI Taxonomy" id="1769758"/>
    <lineage>
        <taxon>Bacteria</taxon>
        <taxon>Pseudomonadati</taxon>
        <taxon>Pseudomonadota</taxon>
        <taxon>Betaproteobacteria</taxon>
        <taxon>Burkholderiales</taxon>
        <taxon>Comamonadaceae</taxon>
        <taxon>Variovorax</taxon>
    </lineage>
</organism>
<reference evidence="2 3" key="1">
    <citation type="submission" date="2024-03" db="EMBL/GenBank/DDBJ databases">
        <title>Novel species of the genus Variovorax.</title>
        <authorList>
            <person name="Liu Q."/>
            <person name="Xin Y.-H."/>
        </authorList>
    </citation>
    <scope>NUCLEOTIDE SEQUENCE [LARGE SCALE GENOMIC DNA]</scope>
    <source>
        <strain evidence="2 3">KACC 18501</strain>
    </source>
</reference>
<proteinExistence type="predicted"/>
<dbReference type="InterPro" id="IPR050383">
    <property type="entry name" value="GlyoxalaseI/FosfomycinResist"/>
</dbReference>
<evidence type="ECO:0000313" key="2">
    <source>
        <dbReference type="EMBL" id="MEJ8824476.1"/>
    </source>
</evidence>
<accession>A0ABU8W348</accession>
<evidence type="ECO:0000259" key="1">
    <source>
        <dbReference type="PROSITE" id="PS51819"/>
    </source>
</evidence>
<dbReference type="EMBL" id="JBBKZV010000014">
    <property type="protein sequence ID" value="MEJ8824476.1"/>
    <property type="molecule type" value="Genomic_DNA"/>
</dbReference>
<evidence type="ECO:0000313" key="3">
    <source>
        <dbReference type="Proteomes" id="UP001363010"/>
    </source>
</evidence>
<dbReference type="InterPro" id="IPR004360">
    <property type="entry name" value="Glyas_Fos-R_dOase_dom"/>
</dbReference>
<dbReference type="PANTHER" id="PTHR21366">
    <property type="entry name" value="GLYOXALASE FAMILY PROTEIN"/>
    <property type="match status" value="1"/>
</dbReference>
<dbReference type="InterPro" id="IPR037523">
    <property type="entry name" value="VOC_core"/>
</dbReference>
<feature type="domain" description="VOC" evidence="1">
    <location>
        <begin position="8"/>
        <end position="128"/>
    </location>
</feature>
<dbReference type="PROSITE" id="PS51819">
    <property type="entry name" value="VOC"/>
    <property type="match status" value="1"/>
</dbReference>
<sequence>MKTSFRPNLSHFGVFCRDIEKMVSFYQDVFGMVETDRGVGKTFNMKLVFLSGTPGQHHQLVMASGRGPDAPSTVMQLSFKVDEIEHLREARRRALEAGATQMRGLNHGNALSIYFSDIEQNTVEVYIDTPWYITQPHGDPLDLGKSDDEIWAETERACRADPTFMPAEKWSEQFGK</sequence>
<dbReference type="InterPro" id="IPR029068">
    <property type="entry name" value="Glyas_Bleomycin-R_OHBP_Dase"/>
</dbReference>
<dbReference type="Gene3D" id="3.10.180.10">
    <property type="entry name" value="2,3-Dihydroxybiphenyl 1,2-Dioxygenase, domain 1"/>
    <property type="match status" value="1"/>
</dbReference>
<dbReference type="RefSeq" id="WP_340365501.1">
    <property type="nucleotide sequence ID" value="NZ_JBBKZV010000014.1"/>
</dbReference>
<comment type="caution">
    <text evidence="2">The sequence shown here is derived from an EMBL/GenBank/DDBJ whole genome shotgun (WGS) entry which is preliminary data.</text>
</comment>
<dbReference type="SUPFAM" id="SSF54593">
    <property type="entry name" value="Glyoxalase/Bleomycin resistance protein/Dihydroxybiphenyl dioxygenase"/>
    <property type="match status" value="1"/>
</dbReference>